<accession>A0A7T1WVR8</accession>
<keyword evidence="2" id="KW-1185">Reference proteome</keyword>
<evidence type="ECO:0000313" key="1">
    <source>
        <dbReference type="EMBL" id="QPP10959.1"/>
    </source>
</evidence>
<dbReference type="EMBL" id="CP048882">
    <property type="protein sequence ID" value="QPP10959.1"/>
    <property type="molecule type" value="Genomic_DNA"/>
</dbReference>
<sequence>MGALSAGAGVAPPQAVAGPRLGDCAAGELCLWPDARFRGERREYALREVSIGSCKRLPGHAGAESFANRTGRPVTVYESAECAETREFHTHPSGSWTPEGAYRVRAFKVWER</sequence>
<dbReference type="AlphaFoldDB" id="A0A7T1WVR8"/>
<organism evidence="1 2">
    <name type="scientific">Streptomyces bathyalis</name>
    <dbReference type="NCBI Taxonomy" id="2710756"/>
    <lineage>
        <taxon>Bacteria</taxon>
        <taxon>Bacillati</taxon>
        <taxon>Actinomycetota</taxon>
        <taxon>Actinomycetes</taxon>
        <taxon>Kitasatosporales</taxon>
        <taxon>Streptomycetaceae</taxon>
        <taxon>Streptomyces</taxon>
    </lineage>
</organism>
<name>A0A7T1WVR8_9ACTN</name>
<gene>
    <name evidence="1" type="ORF">G4Z16_24505</name>
</gene>
<dbReference type="KEGG" id="sbat:G4Z16_24505"/>
<reference evidence="2" key="1">
    <citation type="submission" date="2020-02" db="EMBL/GenBank/DDBJ databases">
        <title>Streptomyces sp. ASO4wet.</title>
        <authorList>
            <person name="Risdian C."/>
            <person name="Landwehr W."/>
            <person name="Schupp P."/>
            <person name="Wink J."/>
        </authorList>
    </citation>
    <scope>NUCLEOTIDE SEQUENCE [LARGE SCALE GENOMIC DNA]</scope>
    <source>
        <strain evidence="2">ASO4wet</strain>
    </source>
</reference>
<dbReference type="Proteomes" id="UP000595046">
    <property type="component" value="Chromosome"/>
</dbReference>
<protein>
    <submittedName>
        <fullName evidence="1">Peptidase inhibitor family I36 protein</fullName>
    </submittedName>
</protein>
<evidence type="ECO:0000313" key="2">
    <source>
        <dbReference type="Proteomes" id="UP000595046"/>
    </source>
</evidence>
<dbReference type="Pfam" id="PF03995">
    <property type="entry name" value="Inhibitor_I36"/>
    <property type="match status" value="1"/>
</dbReference>
<proteinExistence type="predicted"/>